<keyword evidence="3" id="KW-1003">Cell membrane</keyword>
<dbReference type="EMBL" id="CP002351">
    <property type="protein sequence ID" value="AEH51011.1"/>
    <property type="molecule type" value="Genomic_DNA"/>
</dbReference>
<comment type="subcellular location">
    <subcellularLocation>
        <location evidence="1">Cell membrane</location>
        <topology evidence="1">Multi-pass membrane protein</topology>
    </subcellularLocation>
</comment>
<keyword evidence="12 19" id="KW-0472">Membrane</keyword>
<evidence type="ECO:0000256" key="18">
    <source>
        <dbReference type="PIRSR" id="PIRSR600829-4"/>
    </source>
</evidence>
<keyword evidence="14" id="KW-1208">Phospholipid metabolism</keyword>
<evidence type="ECO:0000256" key="11">
    <source>
        <dbReference type="ARBA" id="ARBA00023098"/>
    </source>
</evidence>
<feature type="transmembrane region" description="Helical" evidence="19">
    <location>
        <begin position="92"/>
        <end position="117"/>
    </location>
</feature>
<accession>F7YX63</accession>
<dbReference type="HOGENOM" id="CLU_112343_2_1_0"/>
<evidence type="ECO:0000256" key="19">
    <source>
        <dbReference type="SAM" id="Phobius"/>
    </source>
</evidence>
<evidence type="ECO:0000256" key="5">
    <source>
        <dbReference type="ARBA" id="ARBA00022679"/>
    </source>
</evidence>
<feature type="active site" description="Proton acceptor" evidence="15">
    <location>
        <position position="65"/>
    </location>
</feature>
<evidence type="ECO:0000256" key="17">
    <source>
        <dbReference type="PIRSR" id="PIRSR600829-3"/>
    </source>
</evidence>
<keyword evidence="10 19" id="KW-1133">Transmembrane helix</keyword>
<dbReference type="GO" id="GO:0016301">
    <property type="term" value="F:kinase activity"/>
    <property type="evidence" value="ECO:0007669"/>
    <property type="project" value="UniProtKB-KW"/>
</dbReference>
<evidence type="ECO:0000256" key="1">
    <source>
        <dbReference type="ARBA" id="ARBA00004651"/>
    </source>
</evidence>
<feature type="transmembrane region" description="Helical" evidence="19">
    <location>
        <begin position="123"/>
        <end position="141"/>
    </location>
</feature>
<dbReference type="KEGG" id="tta:Theth_0927"/>
<dbReference type="GO" id="GO:0046872">
    <property type="term" value="F:metal ion binding"/>
    <property type="evidence" value="ECO:0007669"/>
    <property type="project" value="UniProtKB-KW"/>
</dbReference>
<evidence type="ECO:0000256" key="4">
    <source>
        <dbReference type="ARBA" id="ARBA00022516"/>
    </source>
</evidence>
<evidence type="ECO:0000256" key="14">
    <source>
        <dbReference type="ARBA" id="ARBA00023264"/>
    </source>
</evidence>
<keyword evidence="7 17" id="KW-0547">Nucleotide-binding</keyword>
<dbReference type="Gene3D" id="1.10.287.3610">
    <property type="match status" value="1"/>
</dbReference>
<dbReference type="GO" id="GO:0005886">
    <property type="term" value="C:plasma membrane"/>
    <property type="evidence" value="ECO:0007669"/>
    <property type="project" value="UniProtKB-SubCell"/>
</dbReference>
<comment type="similarity">
    <text evidence="2">Belongs to the bacterial diacylglycerol kinase family.</text>
</comment>
<evidence type="ECO:0000256" key="16">
    <source>
        <dbReference type="PIRSR" id="PIRSR600829-2"/>
    </source>
</evidence>
<evidence type="ECO:0000313" key="20">
    <source>
        <dbReference type="EMBL" id="AEH51011.1"/>
    </source>
</evidence>
<dbReference type="InterPro" id="IPR033717">
    <property type="entry name" value="UDPK"/>
</dbReference>
<dbReference type="GO" id="GO:0005524">
    <property type="term" value="F:ATP binding"/>
    <property type="evidence" value="ECO:0007669"/>
    <property type="project" value="UniProtKB-KW"/>
</dbReference>
<keyword evidence="6 19" id="KW-0812">Transmembrane</keyword>
<feature type="binding site" evidence="16">
    <location>
        <position position="65"/>
    </location>
    <ligand>
        <name>substrate</name>
    </ligand>
</feature>
<dbReference type="InterPro" id="IPR000829">
    <property type="entry name" value="DAGK"/>
</dbReference>
<feature type="transmembrane region" description="Helical" evidence="19">
    <location>
        <begin position="51"/>
        <end position="71"/>
    </location>
</feature>
<dbReference type="CDD" id="cd14265">
    <property type="entry name" value="UDPK_IM_like"/>
    <property type="match status" value="1"/>
</dbReference>
<keyword evidence="11" id="KW-0443">Lipid metabolism</keyword>
<dbReference type="InterPro" id="IPR036945">
    <property type="entry name" value="DAGK_sf"/>
</dbReference>
<dbReference type="PATRIC" id="fig|688269.3.peg.950"/>
<keyword evidence="18" id="KW-0460">Magnesium</keyword>
<evidence type="ECO:0000256" key="9">
    <source>
        <dbReference type="ARBA" id="ARBA00022840"/>
    </source>
</evidence>
<keyword evidence="18" id="KW-0479">Metal-binding</keyword>
<keyword evidence="8 20" id="KW-0418">Kinase</keyword>
<keyword evidence="13" id="KW-0594">Phospholipid biosynthesis</keyword>
<feature type="binding site" evidence="17">
    <location>
        <begin position="90"/>
        <end position="91"/>
    </location>
    <ligand>
        <name>ATP</name>
        <dbReference type="ChEBI" id="CHEBI:30616"/>
    </ligand>
</feature>
<dbReference type="PANTHER" id="PTHR34299:SF1">
    <property type="entry name" value="DIACYLGLYCEROL KINASE"/>
    <property type="match status" value="1"/>
</dbReference>
<dbReference type="STRING" id="688269.Theth_0927"/>
<evidence type="ECO:0000256" key="15">
    <source>
        <dbReference type="PIRSR" id="PIRSR600829-1"/>
    </source>
</evidence>
<evidence type="ECO:0000256" key="7">
    <source>
        <dbReference type="ARBA" id="ARBA00022741"/>
    </source>
</evidence>
<feature type="binding site" evidence="17">
    <location>
        <position position="72"/>
    </location>
    <ligand>
        <name>ATP</name>
        <dbReference type="ChEBI" id="CHEBI:30616"/>
    </ligand>
</feature>
<name>F7YX63_9THEM</name>
<keyword evidence="4" id="KW-0444">Lipid biosynthesis</keyword>
<evidence type="ECO:0000256" key="3">
    <source>
        <dbReference type="ARBA" id="ARBA00022475"/>
    </source>
</evidence>
<protein>
    <submittedName>
        <fullName evidence="20">Diacylglycerol kinase</fullName>
    </submittedName>
</protein>
<dbReference type="AlphaFoldDB" id="F7YX63"/>
<evidence type="ECO:0000256" key="2">
    <source>
        <dbReference type="ARBA" id="ARBA00005967"/>
    </source>
</evidence>
<dbReference type="PANTHER" id="PTHR34299">
    <property type="entry name" value="DIACYLGLYCEROL KINASE"/>
    <property type="match status" value="1"/>
</dbReference>
<evidence type="ECO:0000256" key="13">
    <source>
        <dbReference type="ARBA" id="ARBA00023209"/>
    </source>
</evidence>
<feature type="transmembrane region" description="Helical" evidence="19">
    <location>
        <begin position="27"/>
        <end position="45"/>
    </location>
</feature>
<evidence type="ECO:0000313" key="21">
    <source>
        <dbReference type="Proteomes" id="UP000006804"/>
    </source>
</evidence>
<dbReference type="Proteomes" id="UP000006804">
    <property type="component" value="Chromosome"/>
</dbReference>
<keyword evidence="9 17" id="KW-0067">ATP-binding</keyword>
<reference evidence="20 21" key="1">
    <citation type="submission" date="2010-11" db="EMBL/GenBank/DDBJ databases">
        <title>The complete genome of Thermotoga thermarum DSM 5069.</title>
        <authorList>
            <consortium name="US DOE Joint Genome Institute (JGI-PGF)"/>
            <person name="Lucas S."/>
            <person name="Copeland A."/>
            <person name="Lapidus A."/>
            <person name="Bruce D."/>
            <person name="Goodwin L."/>
            <person name="Pitluck S."/>
            <person name="Kyrpides N."/>
            <person name="Mavromatis K."/>
            <person name="Ivanova N."/>
            <person name="Zeytun A."/>
            <person name="Brettin T."/>
            <person name="Detter J.C."/>
            <person name="Tapia R."/>
            <person name="Han C."/>
            <person name="Land M."/>
            <person name="Hauser L."/>
            <person name="Markowitz V."/>
            <person name="Cheng J.-F."/>
            <person name="Hugenholtz P."/>
            <person name="Woyke T."/>
            <person name="Wu D."/>
            <person name="Spring S."/>
            <person name="Schroeder M."/>
            <person name="Brambilla E."/>
            <person name="Klenk H.-P."/>
            <person name="Eisen J.A."/>
        </authorList>
    </citation>
    <scope>NUCLEOTIDE SEQUENCE [LARGE SCALE GENOMIC DNA]</scope>
    <source>
        <strain evidence="20 21">DSM 5069</strain>
    </source>
</reference>
<evidence type="ECO:0000256" key="6">
    <source>
        <dbReference type="ARBA" id="ARBA00022692"/>
    </source>
</evidence>
<evidence type="ECO:0000256" key="10">
    <source>
        <dbReference type="ARBA" id="ARBA00022989"/>
    </source>
</evidence>
<comment type="cofactor">
    <cofactor evidence="18">
        <name>Mg(2+)</name>
        <dbReference type="ChEBI" id="CHEBI:18420"/>
    </cofactor>
    <text evidence="18">Mn(2+), Zn(2+), Cd(2+) and Co(2+) support activity to lesser extents.</text>
</comment>
<keyword evidence="5" id="KW-0808">Transferase</keyword>
<feature type="binding site" evidence="18">
    <location>
        <position position="72"/>
    </location>
    <ligand>
        <name>a divalent metal cation</name>
        <dbReference type="ChEBI" id="CHEBI:60240"/>
    </ligand>
</feature>
<gene>
    <name evidence="20" type="ORF">Theth_0927</name>
</gene>
<dbReference type="Pfam" id="PF01219">
    <property type="entry name" value="DAGK_prokar"/>
    <property type="match status" value="1"/>
</dbReference>
<sequence length="158" mass="17911">MGSSNILKSFLHAFEGIEEALRAQRNLKIHFAVAFVVIVVSYFLNISAEEFLWLSFAVFSVIGMELINTLVEALMDVYDKSFDPAIKFVKDVSAGIVLWYSLFATIVGLVVLGKALFHWTFNLARGFTMIYLTVFPMLILIRRLASFVKRKGKNSYRG</sequence>
<keyword evidence="21" id="KW-1185">Reference proteome</keyword>
<proteinExistence type="inferred from homology"/>
<evidence type="ECO:0000256" key="12">
    <source>
        <dbReference type="ARBA" id="ARBA00023136"/>
    </source>
</evidence>
<organism evidence="20 21">
    <name type="scientific">Pseudothermotoga thermarum DSM 5069</name>
    <dbReference type="NCBI Taxonomy" id="688269"/>
    <lineage>
        <taxon>Bacteria</taxon>
        <taxon>Thermotogati</taxon>
        <taxon>Thermotogota</taxon>
        <taxon>Thermotogae</taxon>
        <taxon>Thermotogales</taxon>
        <taxon>Thermotogaceae</taxon>
        <taxon>Pseudothermotoga</taxon>
    </lineage>
</organism>
<dbReference type="eggNOG" id="COG0818">
    <property type="taxonomic scope" value="Bacteria"/>
</dbReference>
<dbReference type="GO" id="GO:0008654">
    <property type="term" value="P:phospholipid biosynthetic process"/>
    <property type="evidence" value="ECO:0007669"/>
    <property type="project" value="UniProtKB-KW"/>
</dbReference>
<evidence type="ECO:0000256" key="8">
    <source>
        <dbReference type="ARBA" id="ARBA00022777"/>
    </source>
</evidence>